<dbReference type="STRING" id="553175.POREN0001_0709"/>
<evidence type="ECO:0000256" key="9">
    <source>
        <dbReference type="ARBA" id="ARBA00023010"/>
    </source>
</evidence>
<evidence type="ECO:0000256" key="11">
    <source>
        <dbReference type="SAM" id="Phobius"/>
    </source>
</evidence>
<evidence type="ECO:0000256" key="8">
    <source>
        <dbReference type="ARBA" id="ARBA00022989"/>
    </source>
</evidence>
<keyword evidence="10 11" id="KW-0472">Membrane</keyword>
<comment type="similarity">
    <text evidence="2">Belongs to the YajC family.</text>
</comment>
<keyword evidence="6 11" id="KW-0812">Transmembrane</keyword>
<dbReference type="GO" id="GO:0005886">
    <property type="term" value="C:plasma membrane"/>
    <property type="evidence" value="ECO:0007669"/>
    <property type="project" value="UniProtKB-SubCell"/>
</dbReference>
<gene>
    <name evidence="12" type="primary">yajC</name>
    <name evidence="12" type="ORF">POREN0001_0709</name>
</gene>
<keyword evidence="4" id="KW-0813">Transport</keyword>
<dbReference type="Pfam" id="PF02699">
    <property type="entry name" value="YajC"/>
    <property type="match status" value="1"/>
</dbReference>
<evidence type="ECO:0000256" key="7">
    <source>
        <dbReference type="ARBA" id="ARBA00022927"/>
    </source>
</evidence>
<protein>
    <recommendedName>
        <fullName evidence="3">Sec translocon accessory complex subunit YajC</fullName>
    </recommendedName>
</protein>
<name>C3JD22_POREA</name>
<accession>C3JD22</accession>
<evidence type="ECO:0000256" key="5">
    <source>
        <dbReference type="ARBA" id="ARBA00022475"/>
    </source>
</evidence>
<dbReference type="NCBIfam" id="TIGR00739">
    <property type="entry name" value="yajC"/>
    <property type="match status" value="1"/>
</dbReference>
<proteinExistence type="inferred from homology"/>
<dbReference type="InterPro" id="IPR003849">
    <property type="entry name" value="Preprotein_translocase_YajC"/>
</dbReference>
<dbReference type="AlphaFoldDB" id="C3JD22"/>
<dbReference type="GO" id="GO:0015031">
    <property type="term" value="P:protein transport"/>
    <property type="evidence" value="ECO:0007669"/>
    <property type="project" value="UniProtKB-KW"/>
</dbReference>
<organism evidence="12 13">
    <name type="scientific">Porphyromonas endodontalis (strain ATCC 35406 / DSM 24491 / JCM 8526 / CCUG 16442 / BCRC 14492 / NCTC 13058 / HG 370)</name>
    <name type="common">Bacteroides endodontalis</name>
    <dbReference type="NCBI Taxonomy" id="553175"/>
    <lineage>
        <taxon>Bacteria</taxon>
        <taxon>Pseudomonadati</taxon>
        <taxon>Bacteroidota</taxon>
        <taxon>Bacteroidia</taxon>
        <taxon>Bacteroidales</taxon>
        <taxon>Porphyromonadaceae</taxon>
        <taxon>Porphyromonas</taxon>
    </lineage>
</organism>
<evidence type="ECO:0000313" key="12">
    <source>
        <dbReference type="EMBL" id="EEN81948.1"/>
    </source>
</evidence>
<evidence type="ECO:0000256" key="1">
    <source>
        <dbReference type="ARBA" id="ARBA00004162"/>
    </source>
</evidence>
<comment type="caution">
    <text evidence="12">The sequence shown here is derived from an EMBL/GenBank/DDBJ whole genome shotgun (WGS) entry which is preliminary data.</text>
</comment>
<dbReference type="PANTHER" id="PTHR33909">
    <property type="entry name" value="SEC TRANSLOCON ACCESSORY COMPLEX SUBUNIT YAJC"/>
    <property type="match status" value="1"/>
</dbReference>
<dbReference type="EMBL" id="ACNN01000036">
    <property type="protein sequence ID" value="EEN81948.1"/>
    <property type="molecule type" value="Genomic_DNA"/>
</dbReference>
<evidence type="ECO:0000256" key="4">
    <source>
        <dbReference type="ARBA" id="ARBA00022448"/>
    </source>
</evidence>
<dbReference type="PRINTS" id="PR01853">
    <property type="entry name" value="YAJCTRNLCASE"/>
</dbReference>
<dbReference type="Proteomes" id="UP000004295">
    <property type="component" value="Unassembled WGS sequence"/>
</dbReference>
<feature type="transmembrane region" description="Helical" evidence="11">
    <location>
        <begin position="20"/>
        <end position="41"/>
    </location>
</feature>
<keyword evidence="5" id="KW-1003">Cell membrane</keyword>
<keyword evidence="13" id="KW-1185">Reference proteome</keyword>
<keyword evidence="8 11" id="KW-1133">Transmembrane helix</keyword>
<dbReference type="SMART" id="SM01323">
    <property type="entry name" value="YajC"/>
    <property type="match status" value="1"/>
</dbReference>
<evidence type="ECO:0000313" key="13">
    <source>
        <dbReference type="Proteomes" id="UP000004295"/>
    </source>
</evidence>
<dbReference type="GeneID" id="93365430"/>
<keyword evidence="9" id="KW-0811">Translocation</keyword>
<sequence length="110" mass="12147">MNLFLLQAAAPEAAKGGLMGGSWGTIIMMVVLILIFWLFFIRPQSKRQKELQRKREAMTEGDKVITAGGIHGKISKVLDKEFVIEIAKDVQIRVDKSSVYAAGEDVAAQK</sequence>
<keyword evidence="7" id="KW-0653">Protein transport</keyword>
<dbReference type="RefSeq" id="WP_004335329.1">
    <property type="nucleotide sequence ID" value="NZ_ACNN01000036.1"/>
</dbReference>
<evidence type="ECO:0000256" key="6">
    <source>
        <dbReference type="ARBA" id="ARBA00022692"/>
    </source>
</evidence>
<evidence type="ECO:0000256" key="2">
    <source>
        <dbReference type="ARBA" id="ARBA00006742"/>
    </source>
</evidence>
<evidence type="ECO:0000256" key="3">
    <source>
        <dbReference type="ARBA" id="ARBA00014962"/>
    </source>
</evidence>
<reference evidence="12 13" key="1">
    <citation type="submission" date="2009-04" db="EMBL/GenBank/DDBJ databases">
        <authorList>
            <person name="Sebastian Y."/>
            <person name="Madupu R."/>
            <person name="Durkin A.S."/>
            <person name="Torralba M."/>
            <person name="Methe B."/>
            <person name="Sutton G.G."/>
            <person name="Strausberg R.L."/>
            <person name="Nelson K.E."/>
        </authorList>
    </citation>
    <scope>NUCLEOTIDE SEQUENCE [LARGE SCALE GENOMIC DNA]</scope>
    <source>
        <strain evidence="13">ATCC 35406 / BCRC 14492 / JCM 8526 / NCTC 13058 / HG 370</strain>
    </source>
</reference>
<comment type="subcellular location">
    <subcellularLocation>
        <location evidence="1">Cell membrane</location>
        <topology evidence="1">Single-pass membrane protein</topology>
    </subcellularLocation>
</comment>
<dbReference type="PANTHER" id="PTHR33909:SF1">
    <property type="entry name" value="SEC TRANSLOCON ACCESSORY COMPLEX SUBUNIT YAJC"/>
    <property type="match status" value="1"/>
</dbReference>
<dbReference type="eggNOG" id="COG1862">
    <property type="taxonomic scope" value="Bacteria"/>
</dbReference>
<evidence type="ECO:0000256" key="10">
    <source>
        <dbReference type="ARBA" id="ARBA00023136"/>
    </source>
</evidence>